<dbReference type="Pfam" id="PF02089">
    <property type="entry name" value="Palm_thioest"/>
    <property type="match status" value="1"/>
</dbReference>
<evidence type="ECO:0000256" key="15">
    <source>
        <dbReference type="ARBA" id="ARBA00041260"/>
    </source>
</evidence>
<evidence type="ECO:0000256" key="5">
    <source>
        <dbReference type="ARBA" id="ARBA00022801"/>
    </source>
</evidence>
<sequence>MLQAVVVRVLLMAVSGSFVWEMAPPPVAFEHEYIIDVPTVYVDGPASRFFPVVMMHGMNDAGHNGHMERMRNVVAETLDGAYVTNVQIGKNVQEDEYNSVHLTMDEQVARFAAIVGKDPNLRKGFHGIGFSQGGLILRAYIERYNDPPVIGFLACHSPLAGIGALPICNPQDFLCRQINKLVGSVAYSDDLQEHLAQSNYYRDPTRIQEYLQHVHFLPDLNNEHATFNQTYVDNFKSLRQLILVRAMRDGQVAPSLSSWFGGYADGSWNTLLNLNETSWYKSDAFDVRQTINWDNLQTLTCLSFTNLLRMIKMCILLMMLVCALGHIQQAIRTGAVLSRGVNLGGWLVLERWMTKNAAIWKKVPESIKDNGEYAAMSAVGRDDADPLIKEHRDTWITEEDIQEIASWGMNTVRVPVGWWIYENPTDTAWKHFTPGGIAYLDRLINDWAVKYNIAVLIDIHAAKGSQNGREHSAAPVFGETHFTDNLDNMQTTAETAMFLARRYANSPAFLGLELLNEPETGSDRTKLKLYYQNLHAELREICGNCVLVISPYLTEQDSNHPEWGTFLNVNSSVNNWIDWHKYLKWGFEGQTLDQITSSGVDRIENDLKAWRGNNRVFMGEWSLGHPDSARAQFQDDKKVALLAQRLVAALRYAKAGWTFWSWKADYGTRLGNGWSMQALLRSGLLKI</sequence>
<dbReference type="STRING" id="74557.A0A1W0A3E2"/>
<evidence type="ECO:0000256" key="7">
    <source>
        <dbReference type="ARBA" id="ARBA00022989"/>
    </source>
</evidence>
<evidence type="ECO:0000256" key="6">
    <source>
        <dbReference type="ARBA" id="ARBA00022968"/>
    </source>
</evidence>
<dbReference type="GO" id="GO:0009986">
    <property type="term" value="C:cell surface"/>
    <property type="evidence" value="ECO:0007669"/>
    <property type="project" value="TreeGrafter"/>
</dbReference>
<keyword evidence="6" id="KW-0735">Signal-anchor</keyword>
<dbReference type="EMBL" id="JNBS01000547">
    <property type="protein sequence ID" value="OQS04806.1"/>
    <property type="molecule type" value="Genomic_DNA"/>
</dbReference>
<dbReference type="Gene3D" id="3.40.50.1820">
    <property type="entry name" value="alpha/beta hydrolase"/>
    <property type="match status" value="1"/>
</dbReference>
<keyword evidence="16" id="KW-0732">Signal</keyword>
<keyword evidence="10" id="KW-0326">Glycosidase</keyword>
<comment type="subcellular location">
    <subcellularLocation>
        <location evidence="1">Cell membrane</location>
        <topology evidence="1">Single-pass type II membrane protein</topology>
    </subcellularLocation>
</comment>
<evidence type="ECO:0000256" key="3">
    <source>
        <dbReference type="ARBA" id="ARBA00022475"/>
    </source>
</evidence>
<evidence type="ECO:0000256" key="1">
    <source>
        <dbReference type="ARBA" id="ARBA00004401"/>
    </source>
</evidence>
<organism evidence="18 19">
    <name type="scientific">Thraustotheca clavata</name>
    <dbReference type="NCBI Taxonomy" id="74557"/>
    <lineage>
        <taxon>Eukaryota</taxon>
        <taxon>Sar</taxon>
        <taxon>Stramenopiles</taxon>
        <taxon>Oomycota</taxon>
        <taxon>Saprolegniomycetes</taxon>
        <taxon>Saprolegniales</taxon>
        <taxon>Achlyaceae</taxon>
        <taxon>Thraustotheca</taxon>
    </lineage>
</organism>
<dbReference type="PANTHER" id="PTHR31297:SF34">
    <property type="entry name" value="GLUCAN 1,3-BETA-GLUCOSIDASE 2"/>
    <property type="match status" value="1"/>
</dbReference>
<dbReference type="OrthoDB" id="1887033at2759"/>
<dbReference type="AlphaFoldDB" id="A0A1W0A3E2"/>
<keyword evidence="11" id="KW-0961">Cell wall biogenesis/degradation</keyword>
<dbReference type="InterPro" id="IPR001547">
    <property type="entry name" value="Glyco_hydro_5"/>
</dbReference>
<dbReference type="PANTHER" id="PTHR31297">
    <property type="entry name" value="GLUCAN ENDO-1,6-BETA-GLUCOSIDASE B"/>
    <property type="match status" value="1"/>
</dbReference>
<dbReference type="Proteomes" id="UP000243217">
    <property type="component" value="Unassembled WGS sequence"/>
</dbReference>
<comment type="similarity">
    <text evidence="2">Belongs to the glycosyl hydrolase 5 (cellulase A) family.</text>
</comment>
<dbReference type="InterPro" id="IPR029058">
    <property type="entry name" value="AB_hydrolase_fold"/>
</dbReference>
<feature type="domain" description="Glycoside hydrolase family 5" evidence="17">
    <location>
        <begin position="396"/>
        <end position="664"/>
    </location>
</feature>
<evidence type="ECO:0000256" key="12">
    <source>
        <dbReference type="ARBA" id="ARBA00036824"/>
    </source>
</evidence>
<keyword evidence="5" id="KW-0378">Hydrolase</keyword>
<dbReference type="Pfam" id="PF00150">
    <property type="entry name" value="Cellulase"/>
    <property type="match status" value="1"/>
</dbReference>
<proteinExistence type="inferred from homology"/>
<dbReference type="GO" id="GO:0071555">
    <property type="term" value="P:cell wall organization"/>
    <property type="evidence" value="ECO:0007669"/>
    <property type="project" value="UniProtKB-KW"/>
</dbReference>
<keyword evidence="19" id="KW-1185">Reference proteome</keyword>
<protein>
    <recommendedName>
        <fullName evidence="14">glucan 1,3-beta-glucosidase</fullName>
        <ecNumber evidence="14">3.2.1.58</ecNumber>
    </recommendedName>
    <alternativeName>
        <fullName evidence="15">Exo-1,3-beta-glucanase D</fullName>
    </alternativeName>
</protein>
<feature type="chain" id="PRO_5012461353" description="glucan 1,3-beta-glucosidase" evidence="16">
    <location>
        <begin position="17"/>
        <end position="687"/>
    </location>
</feature>
<evidence type="ECO:0000259" key="17">
    <source>
        <dbReference type="Pfam" id="PF00150"/>
    </source>
</evidence>
<feature type="signal peptide" evidence="16">
    <location>
        <begin position="1"/>
        <end position="16"/>
    </location>
</feature>
<evidence type="ECO:0000256" key="8">
    <source>
        <dbReference type="ARBA" id="ARBA00023136"/>
    </source>
</evidence>
<dbReference type="Gene3D" id="3.20.20.80">
    <property type="entry name" value="Glycosidases"/>
    <property type="match status" value="1"/>
</dbReference>
<evidence type="ECO:0000256" key="14">
    <source>
        <dbReference type="ARBA" id="ARBA00038929"/>
    </source>
</evidence>
<gene>
    <name evidence="18" type="ORF">THRCLA_02982</name>
</gene>
<evidence type="ECO:0000256" key="10">
    <source>
        <dbReference type="ARBA" id="ARBA00023295"/>
    </source>
</evidence>
<comment type="function">
    <text evidence="13">Glucosidase involved in the degradation of cellulosic biomass. Active on lichenan.</text>
</comment>
<reference evidence="18 19" key="1">
    <citation type="journal article" date="2014" name="Genome Biol. Evol.">
        <title>The secreted proteins of Achlya hypogyna and Thraustotheca clavata identify the ancestral oomycete secretome and reveal gene acquisitions by horizontal gene transfer.</title>
        <authorList>
            <person name="Misner I."/>
            <person name="Blouin N."/>
            <person name="Leonard G."/>
            <person name="Richards T.A."/>
            <person name="Lane C.E."/>
        </authorList>
    </citation>
    <scope>NUCLEOTIDE SEQUENCE [LARGE SCALE GENOMIC DNA]</scope>
    <source>
        <strain evidence="18 19">ATCC 34112</strain>
    </source>
</reference>
<dbReference type="GO" id="GO:0004338">
    <property type="term" value="F:glucan exo-1,3-beta-glucosidase activity"/>
    <property type="evidence" value="ECO:0007669"/>
    <property type="project" value="UniProtKB-EC"/>
</dbReference>
<dbReference type="GO" id="GO:0005886">
    <property type="term" value="C:plasma membrane"/>
    <property type="evidence" value="ECO:0007669"/>
    <property type="project" value="UniProtKB-SubCell"/>
</dbReference>
<dbReference type="InterPro" id="IPR050386">
    <property type="entry name" value="Glycosyl_hydrolase_5"/>
</dbReference>
<dbReference type="SUPFAM" id="SSF53474">
    <property type="entry name" value="alpha/beta-Hydrolases"/>
    <property type="match status" value="1"/>
</dbReference>
<dbReference type="GO" id="GO:0009251">
    <property type="term" value="P:glucan catabolic process"/>
    <property type="evidence" value="ECO:0007669"/>
    <property type="project" value="TreeGrafter"/>
</dbReference>
<evidence type="ECO:0000256" key="2">
    <source>
        <dbReference type="ARBA" id="ARBA00005641"/>
    </source>
</evidence>
<dbReference type="EC" id="3.2.1.58" evidence="14"/>
<evidence type="ECO:0000256" key="4">
    <source>
        <dbReference type="ARBA" id="ARBA00022692"/>
    </source>
</evidence>
<evidence type="ECO:0000256" key="16">
    <source>
        <dbReference type="SAM" id="SignalP"/>
    </source>
</evidence>
<accession>A0A1W0A3E2</accession>
<dbReference type="SUPFAM" id="SSF51445">
    <property type="entry name" value="(Trans)glycosidases"/>
    <property type="match status" value="1"/>
</dbReference>
<evidence type="ECO:0000256" key="9">
    <source>
        <dbReference type="ARBA" id="ARBA00023180"/>
    </source>
</evidence>
<dbReference type="InterPro" id="IPR017853">
    <property type="entry name" value="GH"/>
</dbReference>
<keyword evidence="8" id="KW-0472">Membrane</keyword>
<comment type="catalytic activity">
    <reaction evidence="12">
        <text>Successive hydrolysis of beta-D-glucose units from the non-reducing ends of (1-&gt;3)-beta-D-glucans, releasing alpha-glucose.</text>
        <dbReference type="EC" id="3.2.1.58"/>
    </reaction>
</comment>
<keyword evidence="9" id="KW-0325">Glycoprotein</keyword>
<evidence type="ECO:0000313" key="18">
    <source>
        <dbReference type="EMBL" id="OQS04806.1"/>
    </source>
</evidence>
<evidence type="ECO:0000313" key="19">
    <source>
        <dbReference type="Proteomes" id="UP000243217"/>
    </source>
</evidence>
<keyword evidence="3" id="KW-1003">Cell membrane</keyword>
<dbReference type="GO" id="GO:0098599">
    <property type="term" value="F:palmitoyl hydrolase activity"/>
    <property type="evidence" value="ECO:0007669"/>
    <property type="project" value="InterPro"/>
</dbReference>
<keyword evidence="7" id="KW-1133">Transmembrane helix</keyword>
<comment type="caution">
    <text evidence="18">The sequence shown here is derived from an EMBL/GenBank/DDBJ whole genome shotgun (WGS) entry which is preliminary data.</text>
</comment>
<dbReference type="CDD" id="cd00080">
    <property type="entry name" value="H3TH_StructSpec-5'-nucleases"/>
    <property type="match status" value="1"/>
</dbReference>
<evidence type="ECO:0000256" key="11">
    <source>
        <dbReference type="ARBA" id="ARBA00023316"/>
    </source>
</evidence>
<dbReference type="GO" id="GO:0005576">
    <property type="term" value="C:extracellular region"/>
    <property type="evidence" value="ECO:0007669"/>
    <property type="project" value="TreeGrafter"/>
</dbReference>
<evidence type="ECO:0000256" key="13">
    <source>
        <dbReference type="ARBA" id="ARBA00037126"/>
    </source>
</evidence>
<keyword evidence="4" id="KW-0812">Transmembrane</keyword>
<name>A0A1W0A3E2_9STRA</name>
<dbReference type="InterPro" id="IPR002472">
    <property type="entry name" value="Palm_thioest"/>
</dbReference>
<dbReference type="PRINTS" id="PR00414">
    <property type="entry name" value="PPTHIESTRASE"/>
</dbReference>